<dbReference type="Proteomes" id="UP000241247">
    <property type="component" value="Unassembled WGS sequence"/>
</dbReference>
<proteinExistence type="predicted"/>
<accession>A0A2T5B564</accession>
<reference evidence="1 2" key="1">
    <citation type="submission" date="2018-04" db="EMBL/GenBank/DDBJ databases">
        <title>Genomic Encyclopedia of Type Strains, Phase IV (KMG-IV): sequencing the most valuable type-strain genomes for metagenomic binning, comparative biology and taxonomic classification.</title>
        <authorList>
            <person name="Goeker M."/>
        </authorList>
    </citation>
    <scope>NUCLEOTIDE SEQUENCE [LARGE SCALE GENOMIC DNA]</scope>
    <source>
        <strain evidence="1 2">DSM 7138</strain>
    </source>
</reference>
<dbReference type="AlphaFoldDB" id="A0A2T5B564"/>
<dbReference type="RefSeq" id="WP_108003242.1">
    <property type="nucleotide sequence ID" value="NZ_JBHEEX010000003.1"/>
</dbReference>
<sequence length="84" mass="9797">MIERFDIDEAGKQALLRQVLKDVCEQERIWDHSAMADEIARQLLELFMAGTHDRDGLLALIHLRMLRGAQRRKVFRRGPPDLSE</sequence>
<name>A0A2T5B564_MYCDI</name>
<protein>
    <submittedName>
        <fullName evidence="1">Uncharacterized protein</fullName>
    </submittedName>
</protein>
<keyword evidence="2" id="KW-1185">Reference proteome</keyword>
<comment type="caution">
    <text evidence="1">The sequence shown here is derived from an EMBL/GenBank/DDBJ whole genome shotgun (WGS) entry which is preliminary data.</text>
</comment>
<evidence type="ECO:0000313" key="2">
    <source>
        <dbReference type="Proteomes" id="UP000241247"/>
    </source>
</evidence>
<gene>
    <name evidence="1" type="ORF">C7449_10518</name>
</gene>
<dbReference type="EMBL" id="PZZZ01000005">
    <property type="protein sequence ID" value="PTM94119.1"/>
    <property type="molecule type" value="Genomic_DNA"/>
</dbReference>
<evidence type="ECO:0000313" key="1">
    <source>
        <dbReference type="EMBL" id="PTM94119.1"/>
    </source>
</evidence>
<organism evidence="1 2">
    <name type="scientific">Mycoplana dimorpha</name>
    <dbReference type="NCBI Taxonomy" id="28320"/>
    <lineage>
        <taxon>Bacteria</taxon>
        <taxon>Pseudomonadati</taxon>
        <taxon>Pseudomonadota</taxon>
        <taxon>Alphaproteobacteria</taxon>
        <taxon>Hyphomicrobiales</taxon>
        <taxon>Rhizobiaceae</taxon>
        <taxon>Mycoplana</taxon>
    </lineage>
</organism>